<evidence type="ECO:0000313" key="2">
    <source>
        <dbReference type="EMBL" id="PSR90839.1"/>
    </source>
</evidence>
<gene>
    <name evidence="2" type="ORF">PHLCEN_2v4808</name>
</gene>
<feature type="region of interest" description="Disordered" evidence="1">
    <location>
        <begin position="41"/>
        <end position="72"/>
    </location>
</feature>
<comment type="caution">
    <text evidence="2">The sequence shown here is derived from an EMBL/GenBank/DDBJ whole genome shotgun (WGS) entry which is preliminary data.</text>
</comment>
<protein>
    <submittedName>
        <fullName evidence="2">Uncharacterized protein</fullName>
    </submittedName>
</protein>
<sequence length="129" mass="14256">MLNLRSSQSVDEGGTVFIQGPLNFIHTNLLGDLGDSLEYNSDPGYSDDTSIRNSLVETSTPSDGTLTLTQSPKHPRFAWAAEHLYATPHGRNSDSPNTSSGNSRSPEQEFEMQWMNTQHGLRERSDSND</sequence>
<reference evidence="2 3" key="1">
    <citation type="submission" date="2018-02" db="EMBL/GenBank/DDBJ databases">
        <title>Genome sequence of the basidiomycete white-rot fungus Phlebia centrifuga.</title>
        <authorList>
            <person name="Granchi Z."/>
            <person name="Peng M."/>
            <person name="de Vries R.P."/>
            <person name="Hilden K."/>
            <person name="Makela M.R."/>
            <person name="Grigoriev I."/>
            <person name="Riley R."/>
        </authorList>
    </citation>
    <scope>NUCLEOTIDE SEQUENCE [LARGE SCALE GENOMIC DNA]</scope>
    <source>
        <strain evidence="2 3">FBCC195</strain>
    </source>
</reference>
<accession>A0A2R6PG92</accession>
<keyword evidence="3" id="KW-1185">Reference proteome</keyword>
<proteinExistence type="predicted"/>
<dbReference type="AlphaFoldDB" id="A0A2R6PG92"/>
<feature type="region of interest" description="Disordered" evidence="1">
    <location>
        <begin position="84"/>
        <end position="129"/>
    </location>
</feature>
<name>A0A2R6PG92_9APHY</name>
<feature type="compositionally biased region" description="Basic and acidic residues" evidence="1">
    <location>
        <begin position="120"/>
        <end position="129"/>
    </location>
</feature>
<dbReference type="Proteomes" id="UP000186601">
    <property type="component" value="Unassembled WGS sequence"/>
</dbReference>
<evidence type="ECO:0000256" key="1">
    <source>
        <dbReference type="SAM" id="MobiDB-lite"/>
    </source>
</evidence>
<evidence type="ECO:0000313" key="3">
    <source>
        <dbReference type="Proteomes" id="UP000186601"/>
    </source>
</evidence>
<feature type="compositionally biased region" description="Polar residues" evidence="1">
    <location>
        <begin position="47"/>
        <end position="72"/>
    </location>
</feature>
<dbReference type="EMBL" id="MLYV02000489">
    <property type="protein sequence ID" value="PSR90839.1"/>
    <property type="molecule type" value="Genomic_DNA"/>
</dbReference>
<organism evidence="2 3">
    <name type="scientific">Hermanssonia centrifuga</name>
    <dbReference type="NCBI Taxonomy" id="98765"/>
    <lineage>
        <taxon>Eukaryota</taxon>
        <taxon>Fungi</taxon>
        <taxon>Dikarya</taxon>
        <taxon>Basidiomycota</taxon>
        <taxon>Agaricomycotina</taxon>
        <taxon>Agaricomycetes</taxon>
        <taxon>Polyporales</taxon>
        <taxon>Meruliaceae</taxon>
        <taxon>Hermanssonia</taxon>
    </lineage>
</organism>
<feature type="compositionally biased region" description="Polar residues" evidence="1">
    <location>
        <begin position="93"/>
        <end position="105"/>
    </location>
</feature>